<dbReference type="Pfam" id="PF00171">
    <property type="entry name" value="Aldedh"/>
    <property type="match status" value="1"/>
</dbReference>
<dbReference type="PANTHER" id="PTHR43720">
    <property type="entry name" value="2-AMINOMUCONIC SEMIALDEHYDE DEHYDROGENASE"/>
    <property type="match status" value="1"/>
</dbReference>
<dbReference type="InterPro" id="IPR015590">
    <property type="entry name" value="Aldehyde_DH_dom"/>
</dbReference>
<dbReference type="EMBL" id="VSSQ01074111">
    <property type="protein sequence ID" value="MPN25065.1"/>
    <property type="molecule type" value="Genomic_DNA"/>
</dbReference>
<dbReference type="PANTHER" id="PTHR43720:SF2">
    <property type="entry name" value="2-AMINOMUCONIC SEMIALDEHYDE DEHYDROGENASE"/>
    <property type="match status" value="1"/>
</dbReference>
<dbReference type="Gene3D" id="3.40.605.10">
    <property type="entry name" value="Aldehyde Dehydrogenase, Chain A, domain 1"/>
    <property type="match status" value="1"/>
</dbReference>
<dbReference type="Gene3D" id="3.40.309.10">
    <property type="entry name" value="Aldehyde Dehydrogenase, Chain A, domain 2"/>
    <property type="match status" value="1"/>
</dbReference>
<evidence type="ECO:0000256" key="1">
    <source>
        <dbReference type="ARBA" id="ARBA00009986"/>
    </source>
</evidence>
<dbReference type="InterPro" id="IPR016162">
    <property type="entry name" value="Ald_DH_N"/>
</dbReference>
<keyword evidence="4" id="KW-0560">Oxidoreductase</keyword>
<organism evidence="4">
    <name type="scientific">bioreactor metagenome</name>
    <dbReference type="NCBI Taxonomy" id="1076179"/>
    <lineage>
        <taxon>unclassified sequences</taxon>
        <taxon>metagenomes</taxon>
        <taxon>ecological metagenomes</taxon>
    </lineage>
</organism>
<sequence length="100" mass="11303">MKEEIFGPCCHIAPFDSEEEVLTKANDNVYGLACAIWTRDVSRAHRVAQRMQVGISWVNSWFLRDLRTPFGGSKQSGIGREGGVHSLEFYTELKNVCIKL</sequence>
<dbReference type="FunFam" id="3.40.605.10:FF:000026">
    <property type="entry name" value="Aldehyde dehydrogenase, putative"/>
    <property type="match status" value="1"/>
</dbReference>
<dbReference type="AlphaFoldDB" id="A0A645GEF6"/>
<protein>
    <submittedName>
        <fullName evidence="4">2-hydroxymuconic semialdehyde dehydrogenase</fullName>
        <ecNumber evidence="4">1.2.1.85</ecNumber>
    </submittedName>
</protein>
<dbReference type="GO" id="GO:0016620">
    <property type="term" value="F:oxidoreductase activity, acting on the aldehyde or oxo group of donors, NAD or NADP as acceptor"/>
    <property type="evidence" value="ECO:0007669"/>
    <property type="project" value="InterPro"/>
</dbReference>
<evidence type="ECO:0000259" key="3">
    <source>
        <dbReference type="Pfam" id="PF00171"/>
    </source>
</evidence>
<dbReference type="InterPro" id="IPR016161">
    <property type="entry name" value="Ald_DH/histidinol_DH"/>
</dbReference>
<name>A0A645GEF6_9ZZZZ</name>
<comment type="caution">
    <text evidence="4">The sequence shown here is derived from an EMBL/GenBank/DDBJ whole genome shotgun (WGS) entry which is preliminary data.</text>
</comment>
<feature type="domain" description="Aldehyde dehydrogenase" evidence="3">
    <location>
        <begin position="1"/>
        <end position="96"/>
    </location>
</feature>
<proteinExistence type="inferred from homology"/>
<evidence type="ECO:0000256" key="2">
    <source>
        <dbReference type="ARBA" id="ARBA00023027"/>
    </source>
</evidence>
<reference evidence="4" key="1">
    <citation type="submission" date="2019-08" db="EMBL/GenBank/DDBJ databases">
        <authorList>
            <person name="Kucharzyk K."/>
            <person name="Murdoch R.W."/>
            <person name="Higgins S."/>
            <person name="Loffler F."/>
        </authorList>
    </citation>
    <scope>NUCLEOTIDE SEQUENCE</scope>
</reference>
<evidence type="ECO:0000313" key="4">
    <source>
        <dbReference type="EMBL" id="MPN25065.1"/>
    </source>
</evidence>
<keyword evidence="2" id="KW-0520">NAD</keyword>
<dbReference type="InterPro" id="IPR016163">
    <property type="entry name" value="Ald_DH_C"/>
</dbReference>
<accession>A0A645GEF6</accession>
<comment type="similarity">
    <text evidence="1">Belongs to the aldehyde dehydrogenase family.</text>
</comment>
<dbReference type="EC" id="1.2.1.85" evidence="4"/>
<dbReference type="SUPFAM" id="SSF53720">
    <property type="entry name" value="ALDH-like"/>
    <property type="match status" value="1"/>
</dbReference>
<gene>
    <name evidence="4" type="primary">xylG_35</name>
    <name evidence="4" type="ORF">SDC9_172472</name>
</gene>